<dbReference type="Gene3D" id="2.30.30.140">
    <property type="match status" value="1"/>
</dbReference>
<dbReference type="OrthoDB" id="10013064at2759"/>
<feature type="region of interest" description="Disordered" evidence="1">
    <location>
        <begin position="294"/>
        <end position="353"/>
    </location>
</feature>
<dbReference type="InParanoid" id="A0A1X7UT37"/>
<dbReference type="AlphaFoldDB" id="A0A1X7UT37"/>
<dbReference type="InterPro" id="IPR000313">
    <property type="entry name" value="PWWP_dom"/>
</dbReference>
<dbReference type="PROSITE" id="PS50812">
    <property type="entry name" value="PWWP"/>
    <property type="match status" value="1"/>
</dbReference>
<feature type="compositionally biased region" description="Basic and acidic residues" evidence="1">
    <location>
        <begin position="58"/>
        <end position="70"/>
    </location>
</feature>
<dbReference type="CDD" id="cd06080">
    <property type="entry name" value="PWWP_MUM1-like"/>
    <property type="match status" value="1"/>
</dbReference>
<dbReference type="CDD" id="cd01670">
    <property type="entry name" value="Death"/>
    <property type="match status" value="1"/>
</dbReference>
<proteinExistence type="predicted"/>
<dbReference type="SUPFAM" id="SSF63748">
    <property type="entry name" value="Tudor/PWWP/MBT"/>
    <property type="match status" value="1"/>
</dbReference>
<evidence type="ECO:0000259" key="2">
    <source>
        <dbReference type="PROSITE" id="PS50812"/>
    </source>
</evidence>
<sequence>MNDIQNGDSFVTLNARESPISSDVESSGLISSDSLRRVKRRKRKRSTEPETESTGTSTEERPSKCSHVEPDFELPSESPLSLKDEAGPSAVTDEASTSQNKEPLDSDHQSITNKSVEIIKETNNGDIFEDTDEEGGDEAGDYSTLLNSDSESDDDGLPTVSFCKGDWSISDVKENTIIWTKYGKYPFWPALVDSLNKRTKKLKVYFLGWPDRHPIPMSYKNKKNFAPYDYENTVKYKAHSFSDLKDQVKIDYFKKWFDLALREADTLQQLRIENKVQGPPRYQYEMMAEMRPSSYSFDSSRPQYSFSNTDNDNDGDKSLNNNNDDGDKGEEESDTNYDLSDSEDDQPEDTSSPYCFSRLMEHFEKNESFIEEVCLGKASSELHQSYSGTKSDRQKMRKASTGFGPAKLTESQELKIYKFIEKVLIRTRGEAGFTYIYDVIIPETANLPFCCQKRKNYRQPTPEESYWFPEEEQTAENVPVTISEKDMVVISKRVGDKAATLAACLDMLQKFKALQQNPAYSNDPMLHLLYEWKIGGGCREDLIEALKCADLHQLADQVKVSDYRPASRRPSVVNVRQPTNEQCSDFERSQEIEAKINNLIFEIAEAQVKNTRDSDQLTDSYINQRHQEIPEASRYKMMLLKLFKALLLGI</sequence>
<feature type="compositionally biased region" description="Polar residues" evidence="1">
    <location>
        <begin position="294"/>
        <end position="309"/>
    </location>
</feature>
<feature type="compositionally biased region" description="Acidic residues" evidence="1">
    <location>
        <begin position="327"/>
        <end position="348"/>
    </location>
</feature>
<reference evidence="3" key="1">
    <citation type="submission" date="2017-05" db="UniProtKB">
        <authorList>
            <consortium name="EnsemblMetazoa"/>
        </authorList>
    </citation>
    <scope>IDENTIFICATION</scope>
</reference>
<evidence type="ECO:0000256" key="1">
    <source>
        <dbReference type="SAM" id="MobiDB-lite"/>
    </source>
</evidence>
<feature type="compositionally biased region" description="Acidic residues" evidence="1">
    <location>
        <begin position="127"/>
        <end position="140"/>
    </location>
</feature>
<dbReference type="InterPro" id="IPR035504">
    <property type="entry name" value="MUM1-like_PWWP"/>
</dbReference>
<feature type="compositionally biased region" description="Polar residues" evidence="1">
    <location>
        <begin position="19"/>
        <end position="33"/>
    </location>
</feature>
<dbReference type="Pfam" id="PF20884">
    <property type="entry name" value="MUM1-like_PWWP"/>
    <property type="match status" value="1"/>
</dbReference>
<accession>A0A1X7UT37</accession>
<feature type="domain" description="PWWP" evidence="2">
    <location>
        <begin position="174"/>
        <end position="218"/>
    </location>
</feature>
<evidence type="ECO:0000313" key="3">
    <source>
        <dbReference type="EnsemblMetazoa" id="Aqu2.1.30826_001"/>
    </source>
</evidence>
<dbReference type="EnsemblMetazoa" id="Aqu2.1.30826_001">
    <property type="protein sequence ID" value="Aqu2.1.30826_001"/>
    <property type="gene ID" value="Aqu2.1.30826"/>
</dbReference>
<protein>
    <recommendedName>
        <fullName evidence="2">PWWP domain-containing protein</fullName>
    </recommendedName>
</protein>
<feature type="compositionally biased region" description="Polar residues" evidence="1">
    <location>
        <begin position="1"/>
        <end position="12"/>
    </location>
</feature>
<name>A0A1X7UT37_AMPQE</name>
<feature type="region of interest" description="Disordered" evidence="1">
    <location>
        <begin position="1"/>
        <end position="154"/>
    </location>
</feature>
<organism evidence="3">
    <name type="scientific">Amphimedon queenslandica</name>
    <name type="common">Sponge</name>
    <dbReference type="NCBI Taxonomy" id="400682"/>
    <lineage>
        <taxon>Eukaryota</taxon>
        <taxon>Metazoa</taxon>
        <taxon>Porifera</taxon>
        <taxon>Demospongiae</taxon>
        <taxon>Heteroscleromorpha</taxon>
        <taxon>Haplosclerida</taxon>
        <taxon>Niphatidae</taxon>
        <taxon>Amphimedon</taxon>
    </lineage>
</organism>